<sequence>MSTQAQAQHCKEYMQPVRINTQATLVLPKHIAELFKKKLITTEENGSGVNQGGQEFANSHQERTSSGASVRSSLDVRALYITVKGILFQWLQLHDCLDLLSTLHWGKIAPRLSMESSLN</sequence>
<dbReference type="Proteomes" id="UP000297910">
    <property type="component" value="Unassembled WGS sequence"/>
</dbReference>
<accession>A0A4Z1G9U9</accession>
<dbReference type="EMBL" id="PQXI01000003">
    <property type="protein sequence ID" value="TGO30797.1"/>
    <property type="molecule type" value="Genomic_DNA"/>
</dbReference>
<evidence type="ECO:0000313" key="3">
    <source>
        <dbReference type="Proteomes" id="UP000297910"/>
    </source>
</evidence>
<evidence type="ECO:0000256" key="1">
    <source>
        <dbReference type="SAM" id="MobiDB-lite"/>
    </source>
</evidence>
<dbReference type="AlphaFoldDB" id="A0A4Z1G9U9"/>
<proteinExistence type="predicted"/>
<protein>
    <submittedName>
        <fullName evidence="2">Uncharacterized protein</fullName>
    </submittedName>
</protein>
<evidence type="ECO:0000313" key="2">
    <source>
        <dbReference type="EMBL" id="TGO30797.1"/>
    </source>
</evidence>
<name>A0A4Z1G9U9_9HELO</name>
<comment type="caution">
    <text evidence="2">The sequence shown here is derived from an EMBL/GenBank/DDBJ whole genome shotgun (WGS) entry which is preliminary data.</text>
</comment>
<gene>
    <name evidence="2" type="ORF">BPAE_0003g00820</name>
</gene>
<feature type="region of interest" description="Disordered" evidence="1">
    <location>
        <begin position="45"/>
        <end position="70"/>
    </location>
</feature>
<reference evidence="2 3" key="1">
    <citation type="submission" date="2017-12" db="EMBL/GenBank/DDBJ databases">
        <title>Comparative genomics of Botrytis spp.</title>
        <authorList>
            <person name="Valero-Jimenez C.A."/>
            <person name="Tapia P."/>
            <person name="Veloso J."/>
            <person name="Silva-Moreno E."/>
            <person name="Staats M."/>
            <person name="Valdes J.H."/>
            <person name="Van Kan J.A.L."/>
        </authorList>
    </citation>
    <scope>NUCLEOTIDE SEQUENCE [LARGE SCALE GENOMIC DNA]</scope>
    <source>
        <strain evidence="2 3">Bp0003</strain>
    </source>
</reference>
<keyword evidence="3" id="KW-1185">Reference proteome</keyword>
<organism evidence="2 3">
    <name type="scientific">Botrytis paeoniae</name>
    <dbReference type="NCBI Taxonomy" id="278948"/>
    <lineage>
        <taxon>Eukaryota</taxon>
        <taxon>Fungi</taxon>
        <taxon>Dikarya</taxon>
        <taxon>Ascomycota</taxon>
        <taxon>Pezizomycotina</taxon>
        <taxon>Leotiomycetes</taxon>
        <taxon>Helotiales</taxon>
        <taxon>Sclerotiniaceae</taxon>
        <taxon>Botrytis</taxon>
    </lineage>
</organism>